<organism evidence="4">
    <name type="scientific">Selaginella moellendorffii</name>
    <name type="common">Spikemoss</name>
    <dbReference type="NCBI Taxonomy" id="88036"/>
    <lineage>
        <taxon>Eukaryota</taxon>
        <taxon>Viridiplantae</taxon>
        <taxon>Streptophyta</taxon>
        <taxon>Embryophyta</taxon>
        <taxon>Tracheophyta</taxon>
        <taxon>Lycopodiopsida</taxon>
        <taxon>Selaginellales</taxon>
        <taxon>Selaginellaceae</taxon>
        <taxon>Selaginella</taxon>
    </lineage>
</organism>
<proteinExistence type="predicted"/>
<evidence type="ECO:0000259" key="2">
    <source>
        <dbReference type="Pfam" id="PF02668"/>
    </source>
</evidence>
<dbReference type="InParanoid" id="D8R8N2"/>
<dbReference type="EMBL" id="GL377573">
    <property type="protein sequence ID" value="EFJ31727.1"/>
    <property type="molecule type" value="Genomic_DNA"/>
</dbReference>
<dbReference type="Gene3D" id="3.60.130.10">
    <property type="entry name" value="Clavaminate synthase-like"/>
    <property type="match status" value="1"/>
</dbReference>
<dbReference type="Proteomes" id="UP000001514">
    <property type="component" value="Unassembled WGS sequence"/>
</dbReference>
<dbReference type="KEGG" id="smo:SELMODRAFT_231038"/>
<dbReference type="eggNOG" id="ENOG502QRUR">
    <property type="taxonomic scope" value="Eukaryota"/>
</dbReference>
<accession>D8R8N2</accession>
<protein>
    <recommendedName>
        <fullName evidence="2">TauD/TfdA-like domain-containing protein</fullName>
    </recommendedName>
</protein>
<sequence>MAELLNPKNTDAFPLVITPGMFLHSLLDLGDFGNDLAIGIQKQKLWLEGQLFGSPGAILFRGFSVSNAEEFARVVEAFGYESMGYRAGAATRKHLVGPVYTNNALDSETELGFHNEMSYLADYPDLVVFFCEVAPPPSAGGATGIVQGKAIYNRIKKEFPEFTEDLENKGLVYYNLRSEESWKKVYETNDRAEAEAKAQILSRTLLWLDDGGVKEILSKGTRKGIRELDSGVHGNNKVWFNSIGSAKPWFPQFQYFEFSDGSKLPAKAVEAALKIMDEEQVSVEWQAGDIVVMNNHSVLHKKHAAAPNTPRKILVSMLKTSGAPV</sequence>
<dbReference type="InterPro" id="IPR003819">
    <property type="entry name" value="TauD/TfdA-like"/>
</dbReference>
<dbReference type="Gramene" id="EFJ31727">
    <property type="protein sequence ID" value="EFJ31727"/>
    <property type="gene ID" value="SELMODRAFT_231038"/>
</dbReference>
<gene>
    <name evidence="3" type="ORF">SELMODRAFT_231038</name>
</gene>
<evidence type="ECO:0000256" key="1">
    <source>
        <dbReference type="ARBA" id="ARBA00023002"/>
    </source>
</evidence>
<dbReference type="GO" id="GO:0016491">
    <property type="term" value="F:oxidoreductase activity"/>
    <property type="evidence" value="ECO:0007669"/>
    <property type="project" value="UniProtKB-KW"/>
</dbReference>
<dbReference type="STRING" id="88036.D8R8N2"/>
<dbReference type="SUPFAM" id="SSF51197">
    <property type="entry name" value="Clavaminate synthase-like"/>
    <property type="match status" value="1"/>
</dbReference>
<feature type="domain" description="TauD/TfdA-like" evidence="2">
    <location>
        <begin position="50"/>
        <end position="315"/>
    </location>
</feature>
<dbReference type="InterPro" id="IPR050411">
    <property type="entry name" value="AlphaKG_dependent_hydroxylases"/>
</dbReference>
<evidence type="ECO:0000313" key="4">
    <source>
        <dbReference type="Proteomes" id="UP000001514"/>
    </source>
</evidence>
<dbReference type="OMA" id="IVVMNNH"/>
<dbReference type="PANTHER" id="PTHR10696:SF21">
    <property type="entry name" value="TAUD_TFDA-LIKE DOMAIN-CONTAINING PROTEIN"/>
    <property type="match status" value="1"/>
</dbReference>
<dbReference type="HOGENOM" id="CLU_044153_3_0_1"/>
<keyword evidence="4" id="KW-1185">Reference proteome</keyword>
<dbReference type="AlphaFoldDB" id="D8R8N2"/>
<keyword evidence="1" id="KW-0560">Oxidoreductase</keyword>
<dbReference type="InterPro" id="IPR042098">
    <property type="entry name" value="TauD-like_sf"/>
</dbReference>
<evidence type="ECO:0000313" key="3">
    <source>
        <dbReference type="EMBL" id="EFJ31727.1"/>
    </source>
</evidence>
<name>D8R8N2_SELML</name>
<reference evidence="3 4" key="1">
    <citation type="journal article" date="2011" name="Science">
        <title>The Selaginella genome identifies genetic changes associated with the evolution of vascular plants.</title>
        <authorList>
            <person name="Banks J.A."/>
            <person name="Nishiyama T."/>
            <person name="Hasebe M."/>
            <person name="Bowman J.L."/>
            <person name="Gribskov M."/>
            <person name="dePamphilis C."/>
            <person name="Albert V.A."/>
            <person name="Aono N."/>
            <person name="Aoyama T."/>
            <person name="Ambrose B.A."/>
            <person name="Ashton N.W."/>
            <person name="Axtell M.J."/>
            <person name="Barker E."/>
            <person name="Barker M.S."/>
            <person name="Bennetzen J.L."/>
            <person name="Bonawitz N.D."/>
            <person name="Chapple C."/>
            <person name="Cheng C."/>
            <person name="Correa L.G."/>
            <person name="Dacre M."/>
            <person name="DeBarry J."/>
            <person name="Dreyer I."/>
            <person name="Elias M."/>
            <person name="Engstrom E.M."/>
            <person name="Estelle M."/>
            <person name="Feng L."/>
            <person name="Finet C."/>
            <person name="Floyd S.K."/>
            <person name="Frommer W.B."/>
            <person name="Fujita T."/>
            <person name="Gramzow L."/>
            <person name="Gutensohn M."/>
            <person name="Harholt J."/>
            <person name="Hattori M."/>
            <person name="Heyl A."/>
            <person name="Hirai T."/>
            <person name="Hiwatashi Y."/>
            <person name="Ishikawa M."/>
            <person name="Iwata M."/>
            <person name="Karol K.G."/>
            <person name="Koehler B."/>
            <person name="Kolukisaoglu U."/>
            <person name="Kubo M."/>
            <person name="Kurata T."/>
            <person name="Lalonde S."/>
            <person name="Li K."/>
            <person name="Li Y."/>
            <person name="Litt A."/>
            <person name="Lyons E."/>
            <person name="Manning G."/>
            <person name="Maruyama T."/>
            <person name="Michael T.P."/>
            <person name="Mikami K."/>
            <person name="Miyazaki S."/>
            <person name="Morinaga S."/>
            <person name="Murata T."/>
            <person name="Mueller-Roeber B."/>
            <person name="Nelson D.R."/>
            <person name="Obara M."/>
            <person name="Oguri Y."/>
            <person name="Olmstead R.G."/>
            <person name="Onodera N."/>
            <person name="Petersen B.L."/>
            <person name="Pils B."/>
            <person name="Prigge M."/>
            <person name="Rensing S.A."/>
            <person name="Riano-Pachon D.M."/>
            <person name="Roberts A.W."/>
            <person name="Sato Y."/>
            <person name="Scheller H.V."/>
            <person name="Schulz B."/>
            <person name="Schulz C."/>
            <person name="Shakirov E.V."/>
            <person name="Shibagaki N."/>
            <person name="Shinohara N."/>
            <person name="Shippen D.E."/>
            <person name="Soerensen I."/>
            <person name="Sotooka R."/>
            <person name="Sugimoto N."/>
            <person name="Sugita M."/>
            <person name="Sumikawa N."/>
            <person name="Tanurdzic M."/>
            <person name="Theissen G."/>
            <person name="Ulvskov P."/>
            <person name="Wakazuki S."/>
            <person name="Weng J.K."/>
            <person name="Willats W.W."/>
            <person name="Wipf D."/>
            <person name="Wolf P.G."/>
            <person name="Yang L."/>
            <person name="Zimmer A.D."/>
            <person name="Zhu Q."/>
            <person name="Mitros T."/>
            <person name="Hellsten U."/>
            <person name="Loque D."/>
            <person name="Otillar R."/>
            <person name="Salamov A."/>
            <person name="Schmutz J."/>
            <person name="Shapiro H."/>
            <person name="Lindquist E."/>
            <person name="Lucas S."/>
            <person name="Rokhsar D."/>
            <person name="Grigoriev I.V."/>
        </authorList>
    </citation>
    <scope>NUCLEOTIDE SEQUENCE [LARGE SCALE GENOMIC DNA]</scope>
</reference>
<dbReference type="PANTHER" id="PTHR10696">
    <property type="entry name" value="GAMMA-BUTYROBETAINE HYDROXYLASE-RELATED"/>
    <property type="match status" value="1"/>
</dbReference>
<dbReference type="Pfam" id="PF02668">
    <property type="entry name" value="TauD"/>
    <property type="match status" value="1"/>
</dbReference>